<sequence>MYIIGQFNTDLSKCLDDGNDAIQFVILEWSSMIPFYFESIIIQSFKSDTYPVEFGHSMFEHCNHRRLNNSIE</sequence>
<dbReference type="AlphaFoldDB" id="A0A922IDY0"/>
<keyword evidence="2" id="KW-1185">Reference proteome</keyword>
<organism evidence="1 2">
    <name type="scientific">Dermatophagoides farinae</name>
    <name type="common">American house dust mite</name>
    <dbReference type="NCBI Taxonomy" id="6954"/>
    <lineage>
        <taxon>Eukaryota</taxon>
        <taxon>Metazoa</taxon>
        <taxon>Ecdysozoa</taxon>
        <taxon>Arthropoda</taxon>
        <taxon>Chelicerata</taxon>
        <taxon>Arachnida</taxon>
        <taxon>Acari</taxon>
        <taxon>Acariformes</taxon>
        <taxon>Sarcoptiformes</taxon>
        <taxon>Astigmata</taxon>
        <taxon>Psoroptidia</taxon>
        <taxon>Analgoidea</taxon>
        <taxon>Pyroglyphidae</taxon>
        <taxon>Dermatophagoidinae</taxon>
        <taxon>Dermatophagoides</taxon>
    </lineage>
</organism>
<proteinExistence type="predicted"/>
<dbReference type="Proteomes" id="UP000790347">
    <property type="component" value="Unassembled WGS sequence"/>
</dbReference>
<gene>
    <name evidence="1" type="ORF">DERF_003554</name>
</gene>
<protein>
    <submittedName>
        <fullName evidence="1">Uncharacterized protein</fullName>
    </submittedName>
</protein>
<evidence type="ECO:0000313" key="2">
    <source>
        <dbReference type="Proteomes" id="UP000790347"/>
    </source>
</evidence>
<comment type="caution">
    <text evidence="1">The sequence shown here is derived from an EMBL/GenBank/DDBJ whole genome shotgun (WGS) entry which is preliminary data.</text>
</comment>
<reference evidence="1" key="1">
    <citation type="submission" date="2013-05" db="EMBL/GenBank/DDBJ databases">
        <authorList>
            <person name="Yim A.K.Y."/>
            <person name="Chan T.F."/>
            <person name="Ji K.M."/>
            <person name="Liu X.Y."/>
            <person name="Zhou J.W."/>
            <person name="Li R.Q."/>
            <person name="Yang K.Y."/>
            <person name="Li J."/>
            <person name="Li M."/>
            <person name="Law P.T.W."/>
            <person name="Wu Y.L."/>
            <person name="Cai Z.L."/>
            <person name="Qin H."/>
            <person name="Bao Y."/>
            <person name="Leung R.K.K."/>
            <person name="Ng P.K.S."/>
            <person name="Zou J."/>
            <person name="Zhong X.J."/>
            <person name="Ran P.X."/>
            <person name="Zhong N.S."/>
            <person name="Liu Z.G."/>
            <person name="Tsui S.K.W."/>
        </authorList>
    </citation>
    <scope>NUCLEOTIDE SEQUENCE</scope>
    <source>
        <strain evidence="1">Derf</strain>
        <tissue evidence="1">Whole organism</tissue>
    </source>
</reference>
<accession>A0A922IDY0</accession>
<reference evidence="1" key="2">
    <citation type="journal article" date="2022" name="Res Sq">
        <title>Comparative Genomics Reveals Insights into the Divergent Evolution of Astigmatic Mites and Household Pest Adaptations.</title>
        <authorList>
            <person name="Xiong Q."/>
            <person name="Wan A.T.-Y."/>
            <person name="Liu X.-Y."/>
            <person name="Fung C.S.-H."/>
            <person name="Xiao X."/>
            <person name="Malainual N."/>
            <person name="Hou J."/>
            <person name="Wang L."/>
            <person name="Wang M."/>
            <person name="Yang K."/>
            <person name="Cui Y."/>
            <person name="Leung E."/>
            <person name="Nong W."/>
            <person name="Shin S.-K."/>
            <person name="Au S."/>
            <person name="Jeong K.Y."/>
            <person name="Chew F.T."/>
            <person name="Hui J."/>
            <person name="Leung T.F."/>
            <person name="Tungtrongchitr A."/>
            <person name="Zhong N."/>
            <person name="Liu Z."/>
            <person name="Tsui S."/>
        </authorList>
    </citation>
    <scope>NUCLEOTIDE SEQUENCE</scope>
    <source>
        <strain evidence="1">Derf</strain>
        <tissue evidence="1">Whole organism</tissue>
    </source>
</reference>
<name>A0A922IDY0_DERFA</name>
<dbReference type="EMBL" id="ASGP02000001">
    <property type="protein sequence ID" value="KAH9529684.1"/>
    <property type="molecule type" value="Genomic_DNA"/>
</dbReference>
<evidence type="ECO:0000313" key="1">
    <source>
        <dbReference type="EMBL" id="KAH9529684.1"/>
    </source>
</evidence>